<dbReference type="EMBL" id="MLAK01000964">
    <property type="protein sequence ID" value="OHT00234.1"/>
    <property type="molecule type" value="Genomic_DNA"/>
</dbReference>
<dbReference type="InterPro" id="IPR009057">
    <property type="entry name" value="Homeodomain-like_sf"/>
</dbReference>
<evidence type="ECO:0000256" key="3">
    <source>
        <dbReference type="ARBA" id="ARBA00023163"/>
    </source>
</evidence>
<dbReference type="Proteomes" id="UP000179807">
    <property type="component" value="Unassembled WGS sequence"/>
</dbReference>
<feature type="domain" description="Myb-like" evidence="6">
    <location>
        <begin position="37"/>
        <end position="83"/>
    </location>
</feature>
<dbReference type="PANTHER" id="PTHR46621">
    <property type="entry name" value="SNRNA-ACTIVATING PROTEIN COMPLEX SUBUNIT 4"/>
    <property type="match status" value="1"/>
</dbReference>
<dbReference type="GO" id="GO:0042796">
    <property type="term" value="P:snRNA transcription by RNA polymerase III"/>
    <property type="evidence" value="ECO:0007669"/>
    <property type="project" value="TreeGrafter"/>
</dbReference>
<dbReference type="Gene3D" id="1.10.10.60">
    <property type="entry name" value="Homeodomain-like"/>
    <property type="match status" value="2"/>
</dbReference>
<dbReference type="GeneID" id="94843590"/>
<protein>
    <submittedName>
        <fullName evidence="8">Myb-like DNA-binding domain containing protein</fullName>
    </submittedName>
</protein>
<organism evidence="8 9">
    <name type="scientific">Tritrichomonas foetus</name>
    <dbReference type="NCBI Taxonomy" id="1144522"/>
    <lineage>
        <taxon>Eukaryota</taxon>
        <taxon>Metamonada</taxon>
        <taxon>Parabasalia</taxon>
        <taxon>Tritrichomonadida</taxon>
        <taxon>Tritrichomonadidae</taxon>
        <taxon>Tritrichomonas</taxon>
    </lineage>
</organism>
<dbReference type="InterPro" id="IPR051575">
    <property type="entry name" value="Myb-like_DNA-bd"/>
</dbReference>
<evidence type="ECO:0000313" key="9">
    <source>
        <dbReference type="Proteomes" id="UP000179807"/>
    </source>
</evidence>
<name>A0A1J4JNF4_9EUKA</name>
<dbReference type="Pfam" id="PF13921">
    <property type="entry name" value="Myb_DNA-bind_6"/>
    <property type="match status" value="1"/>
</dbReference>
<evidence type="ECO:0000259" key="6">
    <source>
        <dbReference type="PROSITE" id="PS50090"/>
    </source>
</evidence>
<feature type="region of interest" description="Disordered" evidence="5">
    <location>
        <begin position="178"/>
        <end position="200"/>
    </location>
</feature>
<feature type="domain" description="HTH myb-type" evidence="7">
    <location>
        <begin position="92"/>
        <end position="138"/>
    </location>
</feature>
<dbReference type="SMART" id="SM00717">
    <property type="entry name" value="SANT"/>
    <property type="match status" value="2"/>
</dbReference>
<feature type="domain" description="Myb-like" evidence="6">
    <location>
        <begin position="84"/>
        <end position="134"/>
    </location>
</feature>
<reference evidence="8" key="1">
    <citation type="submission" date="2016-10" db="EMBL/GenBank/DDBJ databases">
        <authorList>
            <person name="Benchimol M."/>
            <person name="Almeida L.G."/>
            <person name="Vasconcelos A.T."/>
            <person name="Perreira-Neves A."/>
            <person name="Rosa I.A."/>
            <person name="Tasca T."/>
            <person name="Bogo M.R."/>
            <person name="de Souza W."/>
        </authorList>
    </citation>
    <scope>NUCLEOTIDE SEQUENCE [LARGE SCALE GENOMIC DNA]</scope>
    <source>
        <strain evidence="8">K</strain>
    </source>
</reference>
<evidence type="ECO:0000256" key="2">
    <source>
        <dbReference type="ARBA" id="ARBA00023125"/>
    </source>
</evidence>
<dbReference type="RefSeq" id="XP_068353370.1">
    <property type="nucleotide sequence ID" value="XM_068508886.1"/>
</dbReference>
<gene>
    <name evidence="8" type="ORF">TRFO_33105</name>
</gene>
<dbReference type="SUPFAM" id="SSF46689">
    <property type="entry name" value="Homeodomain-like"/>
    <property type="match status" value="1"/>
</dbReference>
<keyword evidence="4" id="KW-0539">Nucleus</keyword>
<keyword evidence="1" id="KW-0805">Transcription regulation</keyword>
<sequence length="234" mass="28070">MNRIFKCQSTPQYHYYSLLPNKRRPQMMQNSYTYKGRSKFTDAEDSRLKMLVSMMGENNWISIAQLMNGRNSRQCKERWTYHLSPEICHNEWSIDEDRLLLQKFDELGPRWKLIKDFFNGRTDAMVKNRYNKIKRHQKKFAIEENRKGKHIKFLNSQQQQIQNHFNNPIILDTSKANLASSENESNNDSAPRNEFTANGSEDDEFWVKQNDIESQLMYEFGNEVESFYWDSFDF</sequence>
<feature type="domain" description="HTH myb-type" evidence="7">
    <location>
        <begin position="37"/>
        <end position="87"/>
    </location>
</feature>
<evidence type="ECO:0000256" key="1">
    <source>
        <dbReference type="ARBA" id="ARBA00023015"/>
    </source>
</evidence>
<comment type="caution">
    <text evidence="8">The sequence shown here is derived from an EMBL/GenBank/DDBJ whole genome shotgun (WGS) entry which is preliminary data.</text>
</comment>
<dbReference type="PROSITE" id="PS51294">
    <property type="entry name" value="HTH_MYB"/>
    <property type="match status" value="2"/>
</dbReference>
<dbReference type="GO" id="GO:0001006">
    <property type="term" value="F:RNA polymerase III type 3 promoter sequence-specific DNA binding"/>
    <property type="evidence" value="ECO:0007669"/>
    <property type="project" value="TreeGrafter"/>
</dbReference>
<dbReference type="GO" id="GO:0000978">
    <property type="term" value="F:RNA polymerase II cis-regulatory region sequence-specific DNA binding"/>
    <property type="evidence" value="ECO:0007669"/>
    <property type="project" value="TreeGrafter"/>
</dbReference>
<evidence type="ECO:0000256" key="4">
    <source>
        <dbReference type="ARBA" id="ARBA00023242"/>
    </source>
</evidence>
<evidence type="ECO:0000313" key="8">
    <source>
        <dbReference type="EMBL" id="OHT00234.1"/>
    </source>
</evidence>
<dbReference type="VEuPathDB" id="TrichDB:TRFO_33105"/>
<feature type="compositionally biased region" description="Low complexity" evidence="5">
    <location>
        <begin position="178"/>
        <end position="190"/>
    </location>
</feature>
<dbReference type="InterPro" id="IPR017930">
    <property type="entry name" value="Myb_dom"/>
</dbReference>
<evidence type="ECO:0000259" key="7">
    <source>
        <dbReference type="PROSITE" id="PS51294"/>
    </source>
</evidence>
<dbReference type="CDD" id="cd00167">
    <property type="entry name" value="SANT"/>
    <property type="match status" value="2"/>
</dbReference>
<dbReference type="GO" id="GO:0019185">
    <property type="term" value="C:snRNA-activating protein complex"/>
    <property type="evidence" value="ECO:0007669"/>
    <property type="project" value="TreeGrafter"/>
</dbReference>
<dbReference type="OrthoDB" id="2350934at2759"/>
<dbReference type="InterPro" id="IPR001005">
    <property type="entry name" value="SANT/Myb"/>
</dbReference>
<keyword evidence="9" id="KW-1185">Reference proteome</keyword>
<keyword evidence="3" id="KW-0804">Transcription</keyword>
<accession>A0A1J4JNF4</accession>
<dbReference type="GO" id="GO:0042795">
    <property type="term" value="P:snRNA transcription by RNA polymerase II"/>
    <property type="evidence" value="ECO:0007669"/>
    <property type="project" value="TreeGrafter"/>
</dbReference>
<dbReference type="PANTHER" id="PTHR46621:SF1">
    <property type="entry name" value="SNRNA-ACTIVATING PROTEIN COMPLEX SUBUNIT 4"/>
    <property type="match status" value="1"/>
</dbReference>
<dbReference type="PROSITE" id="PS50090">
    <property type="entry name" value="MYB_LIKE"/>
    <property type="match status" value="2"/>
</dbReference>
<keyword evidence="2" id="KW-0238">DNA-binding</keyword>
<dbReference type="AlphaFoldDB" id="A0A1J4JNF4"/>
<proteinExistence type="predicted"/>
<evidence type="ECO:0000256" key="5">
    <source>
        <dbReference type="SAM" id="MobiDB-lite"/>
    </source>
</evidence>